<evidence type="ECO:0000313" key="4">
    <source>
        <dbReference type="EMBL" id="MFC4508396.1"/>
    </source>
</evidence>
<dbReference type="Pfam" id="PF00652">
    <property type="entry name" value="Ricin_B_lectin"/>
    <property type="match status" value="1"/>
</dbReference>
<dbReference type="RefSeq" id="WP_381185467.1">
    <property type="nucleotide sequence ID" value="NZ_JBHSFK010000079.1"/>
</dbReference>
<dbReference type="InterPro" id="IPR035992">
    <property type="entry name" value="Ricin_B-like_lectins"/>
</dbReference>
<protein>
    <submittedName>
        <fullName evidence="4">Ricin-type beta-trefoil lectin domain protein</fullName>
    </submittedName>
</protein>
<evidence type="ECO:0000259" key="3">
    <source>
        <dbReference type="SMART" id="SM00458"/>
    </source>
</evidence>
<feature type="domain" description="Ricin B lectin" evidence="3">
    <location>
        <begin position="275"/>
        <end position="403"/>
    </location>
</feature>
<accession>A0ABV9BAT9</accession>
<feature type="compositionally biased region" description="Low complexity" evidence="1">
    <location>
        <begin position="228"/>
        <end position="278"/>
    </location>
</feature>
<proteinExistence type="predicted"/>
<feature type="compositionally biased region" description="Gly residues" evidence="1">
    <location>
        <begin position="56"/>
        <end position="72"/>
    </location>
</feature>
<evidence type="ECO:0000313" key="5">
    <source>
        <dbReference type="Proteomes" id="UP001595839"/>
    </source>
</evidence>
<dbReference type="InterPro" id="IPR000772">
    <property type="entry name" value="Ricin_B_lectin"/>
</dbReference>
<dbReference type="PROSITE" id="PS50231">
    <property type="entry name" value="RICIN_B_LECTIN"/>
    <property type="match status" value="1"/>
</dbReference>
<dbReference type="EMBL" id="JBHSFK010000079">
    <property type="protein sequence ID" value="MFC4508396.1"/>
    <property type="molecule type" value="Genomic_DNA"/>
</dbReference>
<evidence type="ECO:0000256" key="1">
    <source>
        <dbReference type="SAM" id="MobiDB-lite"/>
    </source>
</evidence>
<gene>
    <name evidence="4" type="ORF">ACFPIH_54980</name>
</gene>
<keyword evidence="2" id="KW-1133">Transmembrane helix</keyword>
<name>A0ABV9BAT9_9ACTN</name>
<feature type="compositionally biased region" description="Pro residues" evidence="1">
    <location>
        <begin position="31"/>
        <end position="47"/>
    </location>
</feature>
<feature type="compositionally biased region" description="Basic and acidic residues" evidence="1">
    <location>
        <begin position="1"/>
        <end position="12"/>
    </location>
</feature>
<keyword evidence="2" id="KW-0812">Transmembrane</keyword>
<evidence type="ECO:0000256" key="2">
    <source>
        <dbReference type="SAM" id="Phobius"/>
    </source>
</evidence>
<feature type="compositionally biased region" description="Low complexity" evidence="1">
    <location>
        <begin position="93"/>
        <end position="110"/>
    </location>
</feature>
<keyword evidence="5" id="KW-1185">Reference proteome</keyword>
<feature type="compositionally biased region" description="Polar residues" evidence="1">
    <location>
        <begin position="193"/>
        <end position="206"/>
    </location>
</feature>
<dbReference type="Proteomes" id="UP001595839">
    <property type="component" value="Unassembled WGS sequence"/>
</dbReference>
<dbReference type="SMART" id="SM00458">
    <property type="entry name" value="RICIN"/>
    <property type="match status" value="1"/>
</dbReference>
<organism evidence="4 5">
    <name type="scientific">Streptomyces vulcanius</name>
    <dbReference type="NCBI Taxonomy" id="1441876"/>
    <lineage>
        <taxon>Bacteria</taxon>
        <taxon>Bacillati</taxon>
        <taxon>Actinomycetota</taxon>
        <taxon>Actinomycetes</taxon>
        <taxon>Kitasatosporales</taxon>
        <taxon>Streptomycetaceae</taxon>
        <taxon>Streptomyces</taxon>
    </lineage>
</organism>
<dbReference type="SUPFAM" id="SSF50370">
    <property type="entry name" value="Ricin B-like lectins"/>
    <property type="match status" value="1"/>
</dbReference>
<feature type="region of interest" description="Disordered" evidence="1">
    <location>
        <begin position="158"/>
        <end position="280"/>
    </location>
</feature>
<sequence length="403" mass="39940">MSERAARTETARAESAPPEAARPEAARPSAPEAPAPAPTPAPAPAPTAPTASSSGDGNGNGNGDGNGNGNGNGSAQAARTAVPETANPPAPTDPSATTVPSATTAAAADPPSLPQAAAPVADPGQGVLGGRLSSGVLAGAALAGLLLIAAPFGIASLDKGTRSAESGPSSRDDLAGSLPQDDEQPGFVPVPAESSSSPTARPQASATPGRGSRAGAAVPYAGSAPARSTATPRTGGTATAKGGTKSGTKSGTNTQRSGDSGGNSAAAAPQSAPQQPAAHQIVSKLNGRCIDIDNWQAVPGARLQMWDCVPQENQRWRFYPDGTLRGMGMCLTSAWASGNDGSPLQLAACNGSAQQKWVLNSHEDLVNPAADKCADVVDAGAQNGALLQLWSCNGRAHQKWVSR</sequence>
<reference evidence="5" key="1">
    <citation type="journal article" date="2019" name="Int. J. Syst. Evol. Microbiol.">
        <title>The Global Catalogue of Microorganisms (GCM) 10K type strain sequencing project: providing services to taxonomists for standard genome sequencing and annotation.</title>
        <authorList>
            <consortium name="The Broad Institute Genomics Platform"/>
            <consortium name="The Broad Institute Genome Sequencing Center for Infectious Disease"/>
            <person name="Wu L."/>
            <person name="Ma J."/>
        </authorList>
    </citation>
    <scope>NUCLEOTIDE SEQUENCE [LARGE SCALE GENOMIC DNA]</scope>
    <source>
        <strain evidence="5">CGMCC 4.7177</strain>
    </source>
</reference>
<comment type="caution">
    <text evidence="4">The sequence shown here is derived from an EMBL/GenBank/DDBJ whole genome shotgun (WGS) entry which is preliminary data.</text>
</comment>
<feature type="transmembrane region" description="Helical" evidence="2">
    <location>
        <begin position="135"/>
        <end position="154"/>
    </location>
</feature>
<feature type="region of interest" description="Disordered" evidence="1">
    <location>
        <begin position="1"/>
        <end position="132"/>
    </location>
</feature>
<dbReference type="Gene3D" id="2.80.10.50">
    <property type="match status" value="2"/>
</dbReference>
<keyword evidence="2" id="KW-0472">Membrane</keyword>